<feature type="non-terminal residue" evidence="1">
    <location>
        <position position="1"/>
    </location>
</feature>
<proteinExistence type="predicted"/>
<keyword evidence="2" id="KW-1185">Reference proteome</keyword>
<reference evidence="1" key="1">
    <citation type="submission" date="2021-06" db="EMBL/GenBank/DDBJ databases">
        <authorList>
            <person name="Kallberg Y."/>
            <person name="Tangrot J."/>
            <person name="Rosling A."/>
        </authorList>
    </citation>
    <scope>NUCLEOTIDE SEQUENCE</scope>
    <source>
        <strain evidence="1">IL203A</strain>
    </source>
</reference>
<evidence type="ECO:0000313" key="1">
    <source>
        <dbReference type="EMBL" id="CAG8475269.1"/>
    </source>
</evidence>
<comment type="caution">
    <text evidence="1">The sequence shown here is derived from an EMBL/GenBank/DDBJ whole genome shotgun (WGS) entry which is preliminary data.</text>
</comment>
<organism evidence="1 2">
    <name type="scientific">Dentiscutata heterogama</name>
    <dbReference type="NCBI Taxonomy" id="1316150"/>
    <lineage>
        <taxon>Eukaryota</taxon>
        <taxon>Fungi</taxon>
        <taxon>Fungi incertae sedis</taxon>
        <taxon>Mucoromycota</taxon>
        <taxon>Glomeromycotina</taxon>
        <taxon>Glomeromycetes</taxon>
        <taxon>Diversisporales</taxon>
        <taxon>Gigasporaceae</taxon>
        <taxon>Dentiscutata</taxon>
    </lineage>
</organism>
<protein>
    <submittedName>
        <fullName evidence="1">12427_t:CDS:1</fullName>
    </submittedName>
</protein>
<sequence>LILAKLLDNLQKVNSWFEVILMFNCQEVFLLTIQNLGSQAL</sequence>
<accession>A0ACA9KJG5</accession>
<dbReference type="EMBL" id="CAJVPU010001236">
    <property type="protein sequence ID" value="CAG8475269.1"/>
    <property type="molecule type" value="Genomic_DNA"/>
</dbReference>
<dbReference type="Proteomes" id="UP000789702">
    <property type="component" value="Unassembled WGS sequence"/>
</dbReference>
<evidence type="ECO:0000313" key="2">
    <source>
        <dbReference type="Proteomes" id="UP000789702"/>
    </source>
</evidence>
<name>A0ACA9KJG5_9GLOM</name>
<gene>
    <name evidence="1" type="ORF">DHETER_LOCUS1891</name>
</gene>